<keyword evidence="4" id="KW-1185">Reference proteome</keyword>
<keyword evidence="2" id="KW-0812">Transmembrane</keyword>
<feature type="domain" description="N-acetyltransferase" evidence="3">
    <location>
        <begin position="92"/>
        <end position="238"/>
    </location>
</feature>
<gene>
    <name evidence="5" type="primary">LOC108569202</name>
</gene>
<dbReference type="Proteomes" id="UP000695000">
    <property type="component" value="Unplaced"/>
</dbReference>
<dbReference type="RefSeq" id="XP_017786156.1">
    <property type="nucleotide sequence ID" value="XM_017930667.1"/>
</dbReference>
<dbReference type="PROSITE" id="PS51186">
    <property type="entry name" value="GNAT"/>
    <property type="match status" value="1"/>
</dbReference>
<proteinExistence type="predicted"/>
<protein>
    <submittedName>
        <fullName evidence="5">Uncharacterized protein LOC108569202</fullName>
    </submittedName>
</protein>
<name>A0ABM1NH56_NICVS</name>
<evidence type="ECO:0000256" key="1">
    <source>
        <dbReference type="ARBA" id="ARBA00022679"/>
    </source>
</evidence>
<evidence type="ECO:0000313" key="5">
    <source>
        <dbReference type="RefSeq" id="XP_017786156.1"/>
    </source>
</evidence>
<dbReference type="InterPro" id="IPR016181">
    <property type="entry name" value="Acyl_CoA_acyltransferase"/>
</dbReference>
<reference evidence="5" key="1">
    <citation type="submission" date="2025-08" db="UniProtKB">
        <authorList>
            <consortium name="RefSeq"/>
        </authorList>
    </citation>
    <scope>IDENTIFICATION</scope>
    <source>
        <tissue evidence="5">Whole Larva</tissue>
    </source>
</reference>
<dbReference type="PANTHER" id="PTHR13947">
    <property type="entry name" value="GNAT FAMILY N-ACETYLTRANSFERASE"/>
    <property type="match status" value="1"/>
</dbReference>
<dbReference type="Pfam" id="PF00583">
    <property type="entry name" value="Acetyltransf_1"/>
    <property type="match status" value="1"/>
</dbReference>
<dbReference type="InterPro" id="IPR000182">
    <property type="entry name" value="GNAT_dom"/>
</dbReference>
<dbReference type="GeneID" id="108569202"/>
<evidence type="ECO:0000256" key="2">
    <source>
        <dbReference type="SAM" id="Phobius"/>
    </source>
</evidence>
<dbReference type="PANTHER" id="PTHR13947:SF37">
    <property type="entry name" value="LD18367P"/>
    <property type="match status" value="1"/>
</dbReference>
<organism evidence="4 5">
    <name type="scientific">Nicrophorus vespilloides</name>
    <name type="common">Boreal carrion beetle</name>
    <dbReference type="NCBI Taxonomy" id="110193"/>
    <lineage>
        <taxon>Eukaryota</taxon>
        <taxon>Metazoa</taxon>
        <taxon>Ecdysozoa</taxon>
        <taxon>Arthropoda</taxon>
        <taxon>Hexapoda</taxon>
        <taxon>Insecta</taxon>
        <taxon>Pterygota</taxon>
        <taxon>Neoptera</taxon>
        <taxon>Endopterygota</taxon>
        <taxon>Coleoptera</taxon>
        <taxon>Polyphaga</taxon>
        <taxon>Staphyliniformia</taxon>
        <taxon>Silphidae</taxon>
        <taxon>Nicrophorinae</taxon>
        <taxon>Nicrophorus</taxon>
    </lineage>
</organism>
<keyword evidence="1" id="KW-0808">Transferase</keyword>
<dbReference type="CDD" id="cd04301">
    <property type="entry name" value="NAT_SF"/>
    <property type="match status" value="1"/>
</dbReference>
<accession>A0ABM1NH56</accession>
<evidence type="ECO:0000313" key="4">
    <source>
        <dbReference type="Proteomes" id="UP000695000"/>
    </source>
</evidence>
<dbReference type="Gene3D" id="3.40.630.30">
    <property type="match status" value="1"/>
</dbReference>
<dbReference type="SUPFAM" id="SSF55729">
    <property type="entry name" value="Acyl-CoA N-acyltransferases (Nat)"/>
    <property type="match status" value="1"/>
</dbReference>
<keyword evidence="2" id="KW-1133">Transmembrane helix</keyword>
<dbReference type="InterPro" id="IPR050769">
    <property type="entry name" value="NAT_camello-type"/>
</dbReference>
<feature type="transmembrane region" description="Helical" evidence="2">
    <location>
        <begin position="68"/>
        <end position="86"/>
    </location>
</feature>
<sequence>MPNYIVIREYQQSDKLGVGEAVQSAYTSNVNKSFINALSREITFQLIVMCAAMFFIFIGIPITYCLSAIPIVLITVYMCIYLSHFMKSSELMHKRPVKCWVAEACYNCITDADPKQIYFSVVSENESKRLELGKAFRKIIGTVSVTNFIYLDDTAWLYRFAVEKGYRHKGVGHALVETAKTWSRANHYSRIFLVVSECQDTARQIFLNAGFQMKQMYHKHIVGSIISLLMYQLECDLVKPNC</sequence>
<evidence type="ECO:0000259" key="3">
    <source>
        <dbReference type="PROSITE" id="PS51186"/>
    </source>
</evidence>
<feature type="transmembrane region" description="Helical" evidence="2">
    <location>
        <begin position="42"/>
        <end position="62"/>
    </location>
</feature>
<keyword evidence="2" id="KW-0472">Membrane</keyword>